<protein>
    <recommendedName>
        <fullName evidence="3">Nucleotidyltransferase</fullName>
    </recommendedName>
</protein>
<evidence type="ECO:0008006" key="3">
    <source>
        <dbReference type="Google" id="ProtNLM"/>
    </source>
</evidence>
<dbReference type="Proteomes" id="UP000003157">
    <property type="component" value="Unassembled WGS sequence"/>
</dbReference>
<accession>E7GEB6</accession>
<comment type="caution">
    <text evidence="1">The sequence shown here is derived from an EMBL/GenBank/DDBJ whole genome shotgun (WGS) entry which is preliminary data.</text>
</comment>
<gene>
    <name evidence="1" type="ORF">HMPREF9488_03288</name>
</gene>
<sequence>MAKKQMVLNEMKKKMNWLKENTDYHVAFMCLQGSQNYGFDEYTDDYSSDFDVKCFIIPTLKDLLERPNMISKELVMNDKSHIEVKDIRLLGNLLYKMNPTYLELLYTPYFYVNKEYQRVRTLLFLKSLKEMRDDISNRDVKRFVKSMQGFIYEKRKGLEKRTDSGQEIFDIYKYNPKQLHHLARLSEMVSEVARLDGKVNFESLMNLDFLSIKEKNKIKKYKTAPIEYSEAIYLADTYVKKAECEINKLLENNSLTVNDITLDKLNSLFEDYVSDCVKIDVIKSIQKTNQEKKGAKADSI</sequence>
<dbReference type="AlphaFoldDB" id="E7GEB6"/>
<evidence type="ECO:0000313" key="1">
    <source>
        <dbReference type="EMBL" id="EFW03597.1"/>
    </source>
</evidence>
<dbReference type="RefSeq" id="WP_008790370.1">
    <property type="nucleotide sequence ID" value="NZ_AKCB01000004.1"/>
</dbReference>
<dbReference type="InterPro" id="IPR018775">
    <property type="entry name" value="RlaP"/>
</dbReference>
<dbReference type="EMBL" id="ADKX01000046">
    <property type="protein sequence ID" value="EFW03597.1"/>
    <property type="molecule type" value="Genomic_DNA"/>
</dbReference>
<organism evidence="1 2">
    <name type="scientific">Coprobacillus cateniformis</name>
    <dbReference type="NCBI Taxonomy" id="100884"/>
    <lineage>
        <taxon>Bacteria</taxon>
        <taxon>Bacillati</taxon>
        <taxon>Bacillota</taxon>
        <taxon>Erysipelotrichia</taxon>
        <taxon>Erysipelotrichales</taxon>
        <taxon>Coprobacillaceae</taxon>
        <taxon>Coprobacillus</taxon>
    </lineage>
</organism>
<proteinExistence type="predicted"/>
<reference evidence="1 2" key="1">
    <citation type="submission" date="2010-12" db="EMBL/GenBank/DDBJ databases">
        <title>The Genome Sequence of Coprobacillus sp. strain 29_1.</title>
        <authorList>
            <consortium name="The Broad Institute Genome Sequencing Platform"/>
            <person name="Earl A."/>
            <person name="Ward D."/>
            <person name="Feldgarden M."/>
            <person name="Gevers D."/>
            <person name="Daigneault M."/>
            <person name="Sibley C.D."/>
            <person name="White A."/>
            <person name="Strauss J."/>
            <person name="Allen-Vercoe E."/>
            <person name="Young S.K."/>
            <person name="Zeng Q."/>
            <person name="Gargeya S."/>
            <person name="Fitzgerald M."/>
            <person name="Haas B."/>
            <person name="Abouelleil A."/>
            <person name="Alvarado L."/>
            <person name="Arachchi H.M."/>
            <person name="Berlin A."/>
            <person name="Brown A."/>
            <person name="Chapman S.B."/>
            <person name="Chen Z."/>
            <person name="Dunbar C."/>
            <person name="Freedman E."/>
            <person name="Gearin G."/>
            <person name="Gellesch M."/>
            <person name="Goldberg J."/>
            <person name="Griggs A."/>
            <person name="Gujja S."/>
            <person name="Heilman E."/>
            <person name="Heiman D."/>
            <person name="Howarth C."/>
            <person name="Larson L."/>
            <person name="Lui A."/>
            <person name="MacDonald P.J.P."/>
            <person name="Mehta T."/>
            <person name="Montmayeur A."/>
            <person name="Murphy C."/>
            <person name="Neiman D."/>
            <person name="Pearson M."/>
            <person name="Priest M."/>
            <person name="Roberts A."/>
            <person name="Saif S."/>
            <person name="Shea T."/>
            <person name="Shenoy N."/>
            <person name="Sisk P."/>
            <person name="Stolte C."/>
            <person name="Sykes S."/>
            <person name="White J."/>
            <person name="Yandava C."/>
            <person name="Nusbaum C."/>
            <person name="Birren B."/>
        </authorList>
    </citation>
    <scope>NUCLEOTIDE SEQUENCE [LARGE SCALE GENOMIC DNA]</scope>
    <source>
        <strain evidence="1 2">29_1</strain>
    </source>
</reference>
<dbReference type="HOGENOM" id="CLU_926560_0_0_9"/>
<evidence type="ECO:0000313" key="2">
    <source>
        <dbReference type="Proteomes" id="UP000003157"/>
    </source>
</evidence>
<keyword evidence="2" id="KW-1185">Reference proteome</keyword>
<dbReference type="GeneID" id="78231449"/>
<name>E7GEB6_9FIRM</name>
<dbReference type="STRING" id="100884.GCA_000269565_03702"/>
<dbReference type="Pfam" id="PF10127">
    <property type="entry name" value="RlaP"/>
    <property type="match status" value="1"/>
</dbReference>
<dbReference type="OrthoDB" id="2987080at2"/>